<organism evidence="6 7">
    <name type="scientific">Piloderma croceum (strain F 1598)</name>
    <dbReference type="NCBI Taxonomy" id="765440"/>
    <lineage>
        <taxon>Eukaryota</taxon>
        <taxon>Fungi</taxon>
        <taxon>Dikarya</taxon>
        <taxon>Basidiomycota</taxon>
        <taxon>Agaricomycotina</taxon>
        <taxon>Agaricomycetes</taxon>
        <taxon>Agaricomycetidae</taxon>
        <taxon>Atheliales</taxon>
        <taxon>Atheliaceae</taxon>
        <taxon>Piloderma</taxon>
    </lineage>
</organism>
<evidence type="ECO:0000259" key="5">
    <source>
        <dbReference type="Pfam" id="PF01975"/>
    </source>
</evidence>
<dbReference type="GO" id="GO:0008252">
    <property type="term" value="F:nucleotidase activity"/>
    <property type="evidence" value="ECO:0007669"/>
    <property type="project" value="InterPro"/>
</dbReference>
<dbReference type="STRING" id="765440.A0A0C3G128"/>
<dbReference type="InterPro" id="IPR002828">
    <property type="entry name" value="SurE-like_Pase/nucleotidase"/>
</dbReference>
<feature type="domain" description="Survival protein SurE-like phosphatase/nucleotidase" evidence="5">
    <location>
        <begin position="29"/>
        <end position="232"/>
    </location>
</feature>
<accession>A0A0C3G128</accession>
<feature type="signal peptide" evidence="4">
    <location>
        <begin position="1"/>
        <end position="24"/>
    </location>
</feature>
<dbReference type="HOGENOM" id="CLU_045192_0_1_1"/>
<gene>
    <name evidence="6" type="ORF">PILCRDRAFT_95026</name>
</gene>
<evidence type="ECO:0000313" key="7">
    <source>
        <dbReference type="Proteomes" id="UP000054166"/>
    </source>
</evidence>
<dbReference type="InterPro" id="IPR030048">
    <property type="entry name" value="SurE"/>
</dbReference>
<evidence type="ECO:0000313" key="6">
    <source>
        <dbReference type="EMBL" id="KIM89950.1"/>
    </source>
</evidence>
<dbReference type="GO" id="GO:0046872">
    <property type="term" value="F:metal ion binding"/>
    <property type="evidence" value="ECO:0007669"/>
    <property type="project" value="UniProtKB-KW"/>
</dbReference>
<reference evidence="6 7" key="1">
    <citation type="submission" date="2014-04" db="EMBL/GenBank/DDBJ databases">
        <authorList>
            <consortium name="DOE Joint Genome Institute"/>
            <person name="Kuo A."/>
            <person name="Tarkka M."/>
            <person name="Buscot F."/>
            <person name="Kohler A."/>
            <person name="Nagy L.G."/>
            <person name="Floudas D."/>
            <person name="Copeland A."/>
            <person name="Barry K.W."/>
            <person name="Cichocki N."/>
            <person name="Veneault-Fourrey C."/>
            <person name="LaButti K."/>
            <person name="Lindquist E.A."/>
            <person name="Lipzen A."/>
            <person name="Lundell T."/>
            <person name="Morin E."/>
            <person name="Murat C."/>
            <person name="Sun H."/>
            <person name="Tunlid A."/>
            <person name="Henrissat B."/>
            <person name="Grigoriev I.V."/>
            <person name="Hibbett D.S."/>
            <person name="Martin F."/>
            <person name="Nordberg H.P."/>
            <person name="Cantor M.N."/>
            <person name="Hua S.X."/>
        </authorList>
    </citation>
    <scope>NUCLEOTIDE SEQUENCE [LARGE SCALE GENOMIC DNA]</scope>
    <source>
        <strain evidence="6 7">F 1598</strain>
    </source>
</reference>
<dbReference type="PANTHER" id="PTHR30457:SF0">
    <property type="entry name" value="PHOSPHATASE, PUTATIVE (AFU_ORTHOLOGUE AFUA_4G01070)-RELATED"/>
    <property type="match status" value="1"/>
</dbReference>
<dbReference type="Proteomes" id="UP000054166">
    <property type="component" value="Unassembled WGS sequence"/>
</dbReference>
<evidence type="ECO:0000256" key="2">
    <source>
        <dbReference type="ARBA" id="ARBA00022723"/>
    </source>
</evidence>
<name>A0A0C3G128_PILCF</name>
<keyword evidence="4" id="KW-0732">Signal</keyword>
<dbReference type="AlphaFoldDB" id="A0A0C3G128"/>
<dbReference type="Gene3D" id="3.40.1210.10">
    <property type="entry name" value="Survival protein SurE-like phosphatase/nucleotidase"/>
    <property type="match status" value="1"/>
</dbReference>
<keyword evidence="7" id="KW-1185">Reference proteome</keyword>
<evidence type="ECO:0000256" key="1">
    <source>
        <dbReference type="ARBA" id="ARBA00011062"/>
    </source>
</evidence>
<dbReference type="PANTHER" id="PTHR30457">
    <property type="entry name" value="5'-NUCLEOTIDASE SURE"/>
    <property type="match status" value="1"/>
</dbReference>
<keyword evidence="2" id="KW-0479">Metal-binding</keyword>
<dbReference type="OrthoDB" id="4018688at2759"/>
<sequence>MPLSYKIIPVLLVIFLTSSVPVNADFSKILLTNDDGWAVAQIRAQRDALTKAGFDVILSAPAENESGTGSSTKTPTTLTQPCEYDTCATGSPAEGFNQSDPFLNYVNAFPVDSVKYGIQSLAPKLFDGSKPDFVVSGPNVGNNVGTTTLISGTVGAACEAALEGIPSAAFSGDSTAQVSYTTLDSDPTSKASLAASIYASLTVKFVQALLGNSTSSILPKGISLNVNYPATDNCADATDFHFVLSRIESNTGATDVQTCGSHNLPSETSVIDTSGCYSSVSVFNASTKSDVDAATQAVVLNKLSGILTCLPS</sequence>
<proteinExistence type="inferred from homology"/>
<feature type="chain" id="PRO_5002177460" description="Survival protein SurE-like phosphatase/nucleotidase domain-containing protein" evidence="4">
    <location>
        <begin position="25"/>
        <end position="312"/>
    </location>
</feature>
<dbReference type="Pfam" id="PF01975">
    <property type="entry name" value="SurE"/>
    <property type="match status" value="1"/>
</dbReference>
<comment type="similarity">
    <text evidence="1">Belongs to the SurE nucleotidase family.</text>
</comment>
<keyword evidence="3" id="KW-0378">Hydrolase</keyword>
<dbReference type="SUPFAM" id="SSF64167">
    <property type="entry name" value="SurE-like"/>
    <property type="match status" value="1"/>
</dbReference>
<dbReference type="EMBL" id="KN832974">
    <property type="protein sequence ID" value="KIM89950.1"/>
    <property type="molecule type" value="Genomic_DNA"/>
</dbReference>
<protein>
    <recommendedName>
        <fullName evidence="5">Survival protein SurE-like phosphatase/nucleotidase domain-containing protein</fullName>
    </recommendedName>
</protein>
<dbReference type="InParanoid" id="A0A0C3G128"/>
<evidence type="ECO:0000256" key="3">
    <source>
        <dbReference type="ARBA" id="ARBA00022801"/>
    </source>
</evidence>
<evidence type="ECO:0000256" key="4">
    <source>
        <dbReference type="SAM" id="SignalP"/>
    </source>
</evidence>
<dbReference type="InterPro" id="IPR036523">
    <property type="entry name" value="SurE-like_sf"/>
</dbReference>
<reference evidence="7" key="2">
    <citation type="submission" date="2015-01" db="EMBL/GenBank/DDBJ databases">
        <title>Evolutionary Origins and Diversification of the Mycorrhizal Mutualists.</title>
        <authorList>
            <consortium name="DOE Joint Genome Institute"/>
            <consortium name="Mycorrhizal Genomics Consortium"/>
            <person name="Kohler A."/>
            <person name="Kuo A."/>
            <person name="Nagy L.G."/>
            <person name="Floudas D."/>
            <person name="Copeland A."/>
            <person name="Barry K.W."/>
            <person name="Cichocki N."/>
            <person name="Veneault-Fourrey C."/>
            <person name="LaButti K."/>
            <person name="Lindquist E.A."/>
            <person name="Lipzen A."/>
            <person name="Lundell T."/>
            <person name="Morin E."/>
            <person name="Murat C."/>
            <person name="Riley R."/>
            <person name="Ohm R."/>
            <person name="Sun H."/>
            <person name="Tunlid A."/>
            <person name="Henrissat B."/>
            <person name="Grigoriev I.V."/>
            <person name="Hibbett D.S."/>
            <person name="Martin F."/>
        </authorList>
    </citation>
    <scope>NUCLEOTIDE SEQUENCE [LARGE SCALE GENOMIC DNA]</scope>
    <source>
        <strain evidence="7">F 1598</strain>
    </source>
</reference>